<reference evidence="1 2" key="1">
    <citation type="journal article" date="2021" name="Nat. Commun.">
        <title>Genetic determinants of endophytism in the Arabidopsis root mycobiome.</title>
        <authorList>
            <person name="Mesny F."/>
            <person name="Miyauchi S."/>
            <person name="Thiergart T."/>
            <person name="Pickel B."/>
            <person name="Atanasova L."/>
            <person name="Karlsson M."/>
            <person name="Huettel B."/>
            <person name="Barry K.W."/>
            <person name="Haridas S."/>
            <person name="Chen C."/>
            <person name="Bauer D."/>
            <person name="Andreopoulos W."/>
            <person name="Pangilinan J."/>
            <person name="LaButti K."/>
            <person name="Riley R."/>
            <person name="Lipzen A."/>
            <person name="Clum A."/>
            <person name="Drula E."/>
            <person name="Henrissat B."/>
            <person name="Kohler A."/>
            <person name="Grigoriev I.V."/>
            <person name="Martin F.M."/>
            <person name="Hacquard S."/>
        </authorList>
    </citation>
    <scope>NUCLEOTIDE SEQUENCE [LARGE SCALE GENOMIC DNA]</scope>
    <source>
        <strain evidence="1 2">MPI-CAGE-CH-0241</strain>
    </source>
</reference>
<gene>
    <name evidence="1" type="ORF">B0T10DRAFT_564945</name>
</gene>
<evidence type="ECO:0000313" key="2">
    <source>
        <dbReference type="Proteomes" id="UP000777438"/>
    </source>
</evidence>
<protein>
    <submittedName>
        <fullName evidence="1">Uncharacterized protein</fullName>
    </submittedName>
</protein>
<proteinExistence type="predicted"/>
<dbReference type="Proteomes" id="UP000777438">
    <property type="component" value="Unassembled WGS sequence"/>
</dbReference>
<comment type="caution">
    <text evidence="1">The sequence shown here is derived from an EMBL/GenBank/DDBJ whole genome shotgun (WGS) entry which is preliminary data.</text>
</comment>
<organism evidence="1 2">
    <name type="scientific">Thelonectria olida</name>
    <dbReference type="NCBI Taxonomy" id="1576542"/>
    <lineage>
        <taxon>Eukaryota</taxon>
        <taxon>Fungi</taxon>
        <taxon>Dikarya</taxon>
        <taxon>Ascomycota</taxon>
        <taxon>Pezizomycotina</taxon>
        <taxon>Sordariomycetes</taxon>
        <taxon>Hypocreomycetidae</taxon>
        <taxon>Hypocreales</taxon>
        <taxon>Nectriaceae</taxon>
        <taxon>Thelonectria</taxon>
    </lineage>
</organism>
<keyword evidence="2" id="KW-1185">Reference proteome</keyword>
<evidence type="ECO:0000313" key="1">
    <source>
        <dbReference type="EMBL" id="KAH6883918.1"/>
    </source>
</evidence>
<name>A0A9P8VZR0_9HYPO</name>
<dbReference type="AlphaFoldDB" id="A0A9P8VZR0"/>
<dbReference type="EMBL" id="JAGPYM010000022">
    <property type="protein sequence ID" value="KAH6883918.1"/>
    <property type="molecule type" value="Genomic_DNA"/>
</dbReference>
<sequence>MKRSLLQPSTRSLLEDYLSTAASSLNLGKAIAWTPRITYGMEDIVTVTRAPLVLAAVPQRKVFKPDDLFRALAFFFADGDDRADMVNSQMGYENLLQLKQEWYNKRFLAGLVNFHDHHWGLYIFDRKKGHLL</sequence>
<accession>A0A9P8VZR0</accession>